<accession>A0A4Q2T0X3</accession>
<dbReference type="AlphaFoldDB" id="A0A4Q2T0X3"/>
<proteinExistence type="predicted"/>
<dbReference type="PIRSF" id="PIRSF008502">
    <property type="entry name" value="UCP008502"/>
    <property type="match status" value="1"/>
</dbReference>
<dbReference type="Proteomes" id="UP000291088">
    <property type="component" value="Unassembled WGS sequence"/>
</dbReference>
<comment type="caution">
    <text evidence="1">The sequence shown here is derived from an EMBL/GenBank/DDBJ whole genome shotgun (WGS) entry which is preliminary data.</text>
</comment>
<dbReference type="InterPro" id="IPR012545">
    <property type="entry name" value="DUF1697"/>
</dbReference>
<sequence>MPAYVALIRAVNVGGTGKLPMVELKTLAEGLGFGEVSTYIQSGNLIFRDGGDPAEIAARLDHALGDRLGNPPGVFVRTPAELDAILDNNPFAAMAPERVLVSFFGEPPGDDALHGFLAPDGEEAVVRGREIYVHYPIGSGRSKIRLPALKVGTSRNINTVARLAELAGGIEEG</sequence>
<evidence type="ECO:0000313" key="2">
    <source>
        <dbReference type="Proteomes" id="UP000291088"/>
    </source>
</evidence>
<keyword evidence="2" id="KW-1185">Reference proteome</keyword>
<organism evidence="1 2">
    <name type="scientific">Ciceribacter ferrooxidans</name>
    <dbReference type="NCBI Taxonomy" id="2509717"/>
    <lineage>
        <taxon>Bacteria</taxon>
        <taxon>Pseudomonadati</taxon>
        <taxon>Pseudomonadota</taxon>
        <taxon>Alphaproteobacteria</taxon>
        <taxon>Hyphomicrobiales</taxon>
        <taxon>Rhizobiaceae</taxon>
        <taxon>Ciceribacter</taxon>
    </lineage>
</organism>
<evidence type="ECO:0000313" key="1">
    <source>
        <dbReference type="EMBL" id="RYC12042.1"/>
    </source>
</evidence>
<dbReference type="Pfam" id="PF08002">
    <property type="entry name" value="DUF1697"/>
    <property type="match status" value="1"/>
</dbReference>
<gene>
    <name evidence="1" type="ORF">EUU22_13340</name>
</gene>
<name>A0A4Q2T0X3_9HYPH</name>
<dbReference type="PANTHER" id="PTHR36439">
    <property type="entry name" value="BLL4334 PROTEIN"/>
    <property type="match status" value="1"/>
</dbReference>
<dbReference type="EMBL" id="SDVB01000238">
    <property type="protein sequence ID" value="RYC12042.1"/>
    <property type="molecule type" value="Genomic_DNA"/>
</dbReference>
<dbReference type="Gene3D" id="3.30.70.1280">
    <property type="entry name" value="SP0830-like domains"/>
    <property type="match status" value="1"/>
</dbReference>
<reference evidence="1 2" key="1">
    <citation type="submission" date="2019-01" db="EMBL/GenBank/DDBJ databases">
        <authorList>
            <person name="Deng T."/>
        </authorList>
    </citation>
    <scope>NUCLEOTIDE SEQUENCE [LARGE SCALE GENOMIC DNA]</scope>
    <source>
        <strain evidence="1 2">F8825</strain>
    </source>
</reference>
<dbReference type="OrthoDB" id="9806494at2"/>
<dbReference type="PANTHER" id="PTHR36439:SF1">
    <property type="entry name" value="DUF1697 DOMAIN-CONTAINING PROTEIN"/>
    <property type="match status" value="1"/>
</dbReference>
<protein>
    <submittedName>
        <fullName evidence="1">DUF1697 domain-containing protein</fullName>
    </submittedName>
</protein>
<dbReference type="SUPFAM" id="SSF160379">
    <property type="entry name" value="SP0830-like"/>
    <property type="match status" value="1"/>
</dbReference>
<dbReference type="RefSeq" id="WP_129332471.1">
    <property type="nucleotide sequence ID" value="NZ_SDVB01000238.1"/>
</dbReference>